<protein>
    <recommendedName>
        <fullName evidence="4">Fatty acyl-CoA reductase</fullName>
        <ecNumber evidence="4">1.2.1.84</ecNumber>
    </recommendedName>
</protein>
<comment type="similarity">
    <text evidence="1 4">Belongs to the fatty acyl-CoA reductase family.</text>
</comment>
<comment type="catalytic activity">
    <reaction evidence="4">
        <text>a long-chain fatty acyl-CoA + 2 NADPH + 2 H(+) = a long-chain primary fatty alcohol + 2 NADP(+) + CoA</text>
        <dbReference type="Rhea" id="RHEA:52716"/>
        <dbReference type="ChEBI" id="CHEBI:15378"/>
        <dbReference type="ChEBI" id="CHEBI:57287"/>
        <dbReference type="ChEBI" id="CHEBI:57783"/>
        <dbReference type="ChEBI" id="CHEBI:58349"/>
        <dbReference type="ChEBI" id="CHEBI:77396"/>
        <dbReference type="ChEBI" id="CHEBI:83139"/>
        <dbReference type="EC" id="1.2.1.84"/>
    </reaction>
</comment>
<evidence type="ECO:0000256" key="3">
    <source>
        <dbReference type="ARBA" id="ARBA00023098"/>
    </source>
</evidence>
<evidence type="ECO:0000256" key="2">
    <source>
        <dbReference type="ARBA" id="ARBA00022516"/>
    </source>
</evidence>
<keyword evidence="2 4" id="KW-0444">Lipid biosynthesis</keyword>
<organism evidence="7 8">
    <name type="scientific">Limulus polyphemus</name>
    <name type="common">Atlantic horseshoe crab</name>
    <dbReference type="NCBI Taxonomy" id="6850"/>
    <lineage>
        <taxon>Eukaryota</taxon>
        <taxon>Metazoa</taxon>
        <taxon>Ecdysozoa</taxon>
        <taxon>Arthropoda</taxon>
        <taxon>Chelicerata</taxon>
        <taxon>Merostomata</taxon>
        <taxon>Xiphosura</taxon>
        <taxon>Limulidae</taxon>
        <taxon>Limulus</taxon>
    </lineage>
</organism>
<evidence type="ECO:0000313" key="7">
    <source>
        <dbReference type="Proteomes" id="UP000694941"/>
    </source>
</evidence>
<dbReference type="Pfam" id="PF07993">
    <property type="entry name" value="NAD_binding_4"/>
    <property type="match status" value="1"/>
</dbReference>
<feature type="domain" description="Fatty acyl-CoA reductase C-terminal" evidence="5">
    <location>
        <begin position="116"/>
        <end position="207"/>
    </location>
</feature>
<dbReference type="PANTHER" id="PTHR11011">
    <property type="entry name" value="MALE STERILITY PROTEIN 2-RELATED"/>
    <property type="match status" value="1"/>
</dbReference>
<name>A0ABM1C2A4_LIMPO</name>
<evidence type="ECO:0000259" key="6">
    <source>
        <dbReference type="Pfam" id="PF07993"/>
    </source>
</evidence>
<feature type="non-terminal residue" evidence="8">
    <location>
        <position position="269"/>
    </location>
</feature>
<keyword evidence="4" id="KW-1133">Transmembrane helix</keyword>
<evidence type="ECO:0000313" key="8">
    <source>
        <dbReference type="RefSeq" id="XP_013792949.1"/>
    </source>
</evidence>
<dbReference type="Proteomes" id="UP000694941">
    <property type="component" value="Unplaced"/>
</dbReference>
<evidence type="ECO:0000259" key="5">
    <source>
        <dbReference type="Pfam" id="PF03015"/>
    </source>
</evidence>
<dbReference type="CDD" id="cd09071">
    <property type="entry name" value="FAR_C"/>
    <property type="match status" value="1"/>
</dbReference>
<dbReference type="RefSeq" id="XP_013792949.1">
    <property type="nucleotide sequence ID" value="XM_013937495.1"/>
</dbReference>
<dbReference type="InterPro" id="IPR013120">
    <property type="entry name" value="FAR_NAD-bd"/>
</dbReference>
<gene>
    <name evidence="8" type="primary">LOC106476878</name>
</gene>
<keyword evidence="4" id="KW-0472">Membrane</keyword>
<feature type="non-terminal residue" evidence="8">
    <location>
        <position position="1"/>
    </location>
</feature>
<sequence length="269" mass="31344">GWVDNLNGPSGFIVATSKGILRTMMVYPGVAADVIPVDIVVNVMICAAWQLEIQRPANVMVYNCTSSPIKKITWSEIEKLAHPFILMYPSMEVFRYPGGSFKTNRFLNRLCEITNHELPARVVDFLAKLLGYKTGLVQLYQRVHRAVHILEYFTTHEWTFQANNMLALMRKLEGTDKKVFDLDMCQIDLHDYMKKYVLGVRRFVLKEDDSTLTEARRKLRLRYYVEFMFQILLLSGVIRILVTHSKLARRFWWSLVLFLVQLHHAIVSK</sequence>
<keyword evidence="4" id="KW-0560">Oxidoreductase</keyword>
<dbReference type="InterPro" id="IPR033640">
    <property type="entry name" value="FAR_C"/>
</dbReference>
<keyword evidence="7" id="KW-1185">Reference proteome</keyword>
<dbReference type="InterPro" id="IPR026055">
    <property type="entry name" value="FAR"/>
</dbReference>
<dbReference type="GeneID" id="106476878"/>
<evidence type="ECO:0000256" key="4">
    <source>
        <dbReference type="RuleBase" id="RU363097"/>
    </source>
</evidence>
<feature type="transmembrane region" description="Helical" evidence="4">
    <location>
        <begin position="223"/>
        <end position="244"/>
    </location>
</feature>
<feature type="domain" description="Thioester reductase (TE)" evidence="6">
    <location>
        <begin position="1"/>
        <end position="44"/>
    </location>
</feature>
<comment type="function">
    <text evidence="4">Catalyzes the reduction of fatty acyl-CoA to fatty alcohols.</text>
</comment>
<keyword evidence="3 4" id="KW-0443">Lipid metabolism</keyword>
<keyword evidence="4" id="KW-0812">Transmembrane</keyword>
<accession>A0ABM1C2A4</accession>
<reference evidence="8" key="1">
    <citation type="submission" date="2025-08" db="UniProtKB">
        <authorList>
            <consortium name="RefSeq"/>
        </authorList>
    </citation>
    <scope>IDENTIFICATION</scope>
    <source>
        <tissue evidence="8">Muscle</tissue>
    </source>
</reference>
<dbReference type="Pfam" id="PF03015">
    <property type="entry name" value="Sterile"/>
    <property type="match status" value="1"/>
</dbReference>
<evidence type="ECO:0000256" key="1">
    <source>
        <dbReference type="ARBA" id="ARBA00005928"/>
    </source>
</evidence>
<proteinExistence type="inferred from homology"/>
<keyword evidence="4" id="KW-0521">NADP</keyword>
<dbReference type="EC" id="1.2.1.84" evidence="4"/>
<dbReference type="PANTHER" id="PTHR11011:SF116">
    <property type="entry name" value="FATTY ACYL-COA REDUCTASE CG5065-RELATED"/>
    <property type="match status" value="1"/>
</dbReference>
<dbReference type="Gene3D" id="3.40.50.720">
    <property type="entry name" value="NAD(P)-binding Rossmann-like Domain"/>
    <property type="match status" value="1"/>
</dbReference>